<gene>
    <name evidence="1" type="ORF">ATK86_0370</name>
</gene>
<protein>
    <submittedName>
        <fullName evidence="1">Uncharacterized protein</fullName>
    </submittedName>
</protein>
<sequence length="124" mass="13227">MLSKGDSCELLAVAVSWLTDDPQPGIVLVELLDAYGRPHQLVGKSVYFGGELLPTSPYPCPTSIRCTIEDINDDLATVSTTDLLTDGPAHLPFVFEVLLDLLVPPNPQPPNASTSLAATVRLAE</sequence>
<dbReference type="EMBL" id="PJMW01000001">
    <property type="protein sequence ID" value="PKV98357.1"/>
    <property type="molecule type" value="Genomic_DNA"/>
</dbReference>
<evidence type="ECO:0000313" key="1">
    <source>
        <dbReference type="EMBL" id="PKV98357.1"/>
    </source>
</evidence>
<dbReference type="Proteomes" id="UP000233766">
    <property type="component" value="Unassembled WGS sequence"/>
</dbReference>
<dbReference type="AlphaFoldDB" id="A0A2N3WWW8"/>
<keyword evidence="2" id="KW-1185">Reference proteome</keyword>
<comment type="caution">
    <text evidence="1">The sequence shown here is derived from an EMBL/GenBank/DDBJ whole genome shotgun (WGS) entry which is preliminary data.</text>
</comment>
<name>A0A2N3WWW8_9NOCA</name>
<evidence type="ECO:0000313" key="2">
    <source>
        <dbReference type="Proteomes" id="UP000233766"/>
    </source>
</evidence>
<accession>A0A2N3WWW8</accession>
<reference evidence="1 2" key="1">
    <citation type="submission" date="2017-12" db="EMBL/GenBank/DDBJ databases">
        <title>Sequencing the genomes of 1000 Actinobacteria strains.</title>
        <authorList>
            <person name="Klenk H.-P."/>
        </authorList>
    </citation>
    <scope>NUCLEOTIDE SEQUENCE [LARGE SCALE GENOMIC DNA]</scope>
    <source>
        <strain evidence="1 2">DSM 44489</strain>
    </source>
</reference>
<organism evidence="1 2">
    <name type="scientific">Nocardia fluminea</name>
    <dbReference type="NCBI Taxonomy" id="134984"/>
    <lineage>
        <taxon>Bacteria</taxon>
        <taxon>Bacillati</taxon>
        <taxon>Actinomycetota</taxon>
        <taxon>Actinomycetes</taxon>
        <taxon>Mycobacteriales</taxon>
        <taxon>Nocardiaceae</taxon>
        <taxon>Nocardia</taxon>
    </lineage>
</organism>
<proteinExistence type="predicted"/>